<evidence type="ECO:0000256" key="1">
    <source>
        <dbReference type="SAM" id="Phobius"/>
    </source>
</evidence>
<organism evidence="2 3">
    <name type="scientific">Roseateles toxinivorans</name>
    <dbReference type="NCBI Taxonomy" id="270368"/>
    <lineage>
        <taxon>Bacteria</taxon>
        <taxon>Pseudomonadati</taxon>
        <taxon>Pseudomonadota</taxon>
        <taxon>Betaproteobacteria</taxon>
        <taxon>Burkholderiales</taxon>
        <taxon>Sphaerotilaceae</taxon>
        <taxon>Roseateles</taxon>
    </lineage>
</organism>
<evidence type="ECO:0000313" key="3">
    <source>
        <dbReference type="Proteomes" id="UP000295361"/>
    </source>
</evidence>
<dbReference type="RefSeq" id="WP_133699569.1">
    <property type="nucleotide sequence ID" value="NZ_SNXS01000001.1"/>
</dbReference>
<protein>
    <submittedName>
        <fullName evidence="2">MSHA biogenesis protein MshJ</fullName>
    </submittedName>
</protein>
<dbReference type="InParanoid" id="A0A4R6QU62"/>
<dbReference type="AlphaFoldDB" id="A0A4R6QU62"/>
<dbReference type="OrthoDB" id="9151209at2"/>
<keyword evidence="3" id="KW-1185">Reference proteome</keyword>
<dbReference type="Proteomes" id="UP000295361">
    <property type="component" value="Unassembled WGS sequence"/>
</dbReference>
<gene>
    <name evidence="2" type="ORF">DES47_1011057</name>
</gene>
<dbReference type="EMBL" id="SNXS01000001">
    <property type="protein sequence ID" value="TDP74987.1"/>
    <property type="molecule type" value="Genomic_DNA"/>
</dbReference>
<name>A0A4R6QU62_9BURK</name>
<comment type="caution">
    <text evidence="2">The sequence shown here is derived from an EMBL/GenBank/DDBJ whole genome shotgun (WGS) entry which is preliminary data.</text>
</comment>
<keyword evidence="1" id="KW-0472">Membrane</keyword>
<feature type="transmembrane region" description="Helical" evidence="1">
    <location>
        <begin position="30"/>
        <end position="54"/>
    </location>
</feature>
<reference evidence="2 3" key="1">
    <citation type="submission" date="2019-03" db="EMBL/GenBank/DDBJ databases">
        <title>Genomic Encyclopedia of Type Strains, Phase IV (KMG-IV): sequencing the most valuable type-strain genomes for metagenomic binning, comparative biology and taxonomic classification.</title>
        <authorList>
            <person name="Goeker M."/>
        </authorList>
    </citation>
    <scope>NUCLEOTIDE SEQUENCE [LARGE SCALE GENOMIC DNA]</scope>
    <source>
        <strain evidence="2 3">DSM 16998</strain>
    </source>
</reference>
<keyword evidence="1" id="KW-0812">Transmembrane</keyword>
<evidence type="ECO:0000313" key="2">
    <source>
        <dbReference type="EMBL" id="TDP74987.1"/>
    </source>
</evidence>
<proteinExistence type="predicted"/>
<sequence length="219" mass="24462">MNTTRLKARWQTSWQTQAKRIDALSLRERVFLFLSIALVLAAVLDQFLIAPLTAEQALARQNQQRQATELKTLRQQFAEATQLNSADSPQGQLRAAIRAAQGETLELDQQLQQRSGLLDNQSQLPEVMGRLLRQQGRLTLVKLQTLDDAALPQSGSATPSSLKWRGVELQVSGDYLDLMRYLAELEAALPTLRWGELRLSSDSGRALLQLQVFLVGGRT</sequence>
<keyword evidence="1" id="KW-1133">Transmembrane helix</keyword>
<accession>A0A4R6QU62</accession>